<accession>W7DUZ9</accession>
<dbReference type="RefSeq" id="WP_036062796.1">
    <property type="nucleotide sequence ID" value="NZ_AODM01000016.1"/>
</dbReference>
<reference evidence="3 4" key="1">
    <citation type="submission" date="2012-12" db="EMBL/GenBank/DDBJ databases">
        <title>Novel taxa of Listeriaceae from agricultural environments in the United States.</title>
        <authorList>
            <person name="den Bakker H.C."/>
            <person name="Allred A."/>
            <person name="Warchocki S."/>
            <person name="Wright E.M."/>
            <person name="Burrell A."/>
            <person name="Nightingale K.K."/>
            <person name="Kephart D."/>
            <person name="Wiedmann M."/>
        </authorList>
    </citation>
    <scope>NUCLEOTIDE SEQUENCE [LARGE SCALE GENOMIC DNA]</scope>
    <source>
        <strain evidence="3 4">FSL S10-1203</strain>
    </source>
</reference>
<dbReference type="PATRIC" id="fig|1265822.4.peg.1137"/>
<evidence type="ECO:0000256" key="1">
    <source>
        <dbReference type="ARBA" id="ARBA00004328"/>
    </source>
</evidence>
<comment type="subcellular location">
    <subcellularLocation>
        <location evidence="1">Virion</location>
    </subcellularLocation>
</comment>
<protein>
    <recommendedName>
        <fullName evidence="2">Phage capsid-like C-terminal domain-containing protein</fullName>
    </recommendedName>
</protein>
<proteinExistence type="predicted"/>
<comment type="caution">
    <text evidence="3">The sequence shown here is derived from an EMBL/GenBank/DDBJ whole genome shotgun (WGS) entry which is preliminary data.</text>
</comment>
<dbReference type="Proteomes" id="UP000019241">
    <property type="component" value="Unassembled WGS sequence"/>
</dbReference>
<name>W7DUZ9_9LIST</name>
<dbReference type="InterPro" id="IPR054612">
    <property type="entry name" value="Phage_capsid-like_C"/>
</dbReference>
<dbReference type="EMBL" id="AODM01000016">
    <property type="protein sequence ID" value="EUJ59549.1"/>
    <property type="molecule type" value="Genomic_DNA"/>
</dbReference>
<sequence length="394" mass="43335">MTMKLKSENMEKFNEAKQNFIASMKNNEDQEAQGAAYSEMIDQLAEGVKMSAMEAARAEAEQYAAQTNADGQLSAKQRKFFNDLNKEVGYKEETLLPQDTIDEIFNDLTTLHPLLSKIGMKNAGLRLKFLKSETSGVAVWGKIFGEIKGQLDATFNEEETISNKLTAFVVVPKDLKEFGVAWVERFVRLQIEEAFSVALEVAFLTGDGQDKPVGLDRDINNGTTASGVTTYPRKSASGTLTFADSETTIKELTDVFKYHSMTEEKKDAEGNVIKKAKPLAVAGKVVLVVNPVDAWDVKTKYTFLNANGVYITALPYNLDIVESEAQTQGEVTTFVLGRYDAFLGGGINVQKFDQTLALEDLELYVAKQFAYGMAKDIKASAVWTLSIPSAAPTA</sequence>
<feature type="domain" description="Phage capsid-like C-terminal" evidence="2">
    <location>
        <begin position="95"/>
        <end position="231"/>
    </location>
</feature>
<gene>
    <name evidence="3" type="ORF">MCOL2_05595</name>
</gene>
<evidence type="ECO:0000259" key="2">
    <source>
        <dbReference type="Pfam" id="PF05065"/>
    </source>
</evidence>
<dbReference type="InterPro" id="IPR024455">
    <property type="entry name" value="Phage_capsid"/>
</dbReference>
<dbReference type="SUPFAM" id="SSF56563">
    <property type="entry name" value="Major capsid protein gp5"/>
    <property type="match status" value="1"/>
</dbReference>
<evidence type="ECO:0000313" key="3">
    <source>
        <dbReference type="EMBL" id="EUJ59549.1"/>
    </source>
</evidence>
<evidence type="ECO:0000313" key="4">
    <source>
        <dbReference type="Proteomes" id="UP000019241"/>
    </source>
</evidence>
<dbReference type="Pfam" id="PF05065">
    <property type="entry name" value="Phage_capsid"/>
    <property type="match status" value="1"/>
</dbReference>
<dbReference type="NCBIfam" id="TIGR01554">
    <property type="entry name" value="major_cap_HK97"/>
    <property type="match status" value="1"/>
</dbReference>
<organism evidence="3 4">
    <name type="scientific">Listeria fleischmannii FSL S10-1203</name>
    <dbReference type="NCBI Taxonomy" id="1265822"/>
    <lineage>
        <taxon>Bacteria</taxon>
        <taxon>Bacillati</taxon>
        <taxon>Bacillota</taxon>
        <taxon>Bacilli</taxon>
        <taxon>Bacillales</taxon>
        <taxon>Listeriaceae</taxon>
        <taxon>Listeria</taxon>
    </lineage>
</organism>
<dbReference type="AlphaFoldDB" id="W7DUZ9"/>